<evidence type="ECO:0000313" key="7">
    <source>
        <dbReference type="EMBL" id="KZT61520.1"/>
    </source>
</evidence>
<evidence type="ECO:0000313" key="8">
    <source>
        <dbReference type="Proteomes" id="UP000076842"/>
    </source>
</evidence>
<organism evidence="7 8">
    <name type="scientific">Calocera cornea HHB12733</name>
    <dbReference type="NCBI Taxonomy" id="1353952"/>
    <lineage>
        <taxon>Eukaryota</taxon>
        <taxon>Fungi</taxon>
        <taxon>Dikarya</taxon>
        <taxon>Basidiomycota</taxon>
        <taxon>Agaricomycotina</taxon>
        <taxon>Dacrymycetes</taxon>
        <taxon>Dacrymycetales</taxon>
        <taxon>Dacrymycetaceae</taxon>
        <taxon>Calocera</taxon>
    </lineage>
</organism>
<keyword evidence="5" id="KW-0560">Oxidoreductase</keyword>
<dbReference type="InParanoid" id="A0A165J8P6"/>
<name>A0A165J8P6_9BASI</name>
<comment type="cofactor">
    <cofactor evidence="1">
        <name>FMN</name>
        <dbReference type="ChEBI" id="CHEBI:58210"/>
    </cofactor>
</comment>
<dbReference type="InterPro" id="IPR001155">
    <property type="entry name" value="OxRdtase_FMN_N"/>
</dbReference>
<dbReference type="GO" id="GO:0050661">
    <property type="term" value="F:NADP binding"/>
    <property type="evidence" value="ECO:0007669"/>
    <property type="project" value="InterPro"/>
</dbReference>
<dbReference type="Proteomes" id="UP000076842">
    <property type="component" value="Unassembled WGS sequence"/>
</dbReference>
<evidence type="ECO:0000256" key="5">
    <source>
        <dbReference type="ARBA" id="ARBA00023002"/>
    </source>
</evidence>
<dbReference type="InterPro" id="IPR013785">
    <property type="entry name" value="Aldolase_TIM"/>
</dbReference>
<keyword evidence="3" id="KW-0288">FMN</keyword>
<protein>
    <submittedName>
        <fullName evidence="7">NADH:flavin oxidoreductase/NADH oxidase</fullName>
    </submittedName>
</protein>
<dbReference type="STRING" id="1353952.A0A165J8P6"/>
<feature type="domain" description="NADH:flavin oxidoreductase/NADH oxidase N-terminal" evidence="6">
    <location>
        <begin position="49"/>
        <end position="408"/>
    </location>
</feature>
<evidence type="ECO:0000256" key="4">
    <source>
        <dbReference type="ARBA" id="ARBA00022857"/>
    </source>
</evidence>
<gene>
    <name evidence="7" type="ORF">CALCODRAFT_491046</name>
</gene>
<dbReference type="InterPro" id="IPR044152">
    <property type="entry name" value="YqjM-like"/>
</dbReference>
<evidence type="ECO:0000256" key="1">
    <source>
        <dbReference type="ARBA" id="ARBA00001917"/>
    </source>
</evidence>
<proteinExistence type="predicted"/>
<dbReference type="PANTHER" id="PTHR43303:SF4">
    <property type="entry name" value="NADPH DEHYDROGENASE C23G7.10C-RELATED"/>
    <property type="match status" value="1"/>
</dbReference>
<keyword evidence="4" id="KW-0521">NADP</keyword>
<dbReference type="AlphaFoldDB" id="A0A165J8P6"/>
<evidence type="ECO:0000259" key="6">
    <source>
        <dbReference type="Pfam" id="PF00724"/>
    </source>
</evidence>
<sequence length="432" mass="47283">MAANGIHEELFVNPRAEGADQYYPLNEPVPIGHAFPASLYPQNDPLPLLFQPLSIRGVEFKNRIWVAPMCMYSSDNGHATDFHLVHIGSMALRGAGAIILEATAVLPAGRIAPEDAGLWTDSQIAPLRRIVEFCHAHGTKVGIQLAHAGRKASTYAPWIQDKRDARVGGGRSVAGVVENGWPDEVVGPSEIPHDTGYAYPNPLNQKGIDQVVEAFAAATERCKQVGFDFIEIHGAHGYLLHSFCSPLSNDRDDDYGGSLENRLRFPLAIARRVRAVWGDKPLFYRVSATDWAEGPEKEEKTGEWLQWGIDQSTVLARRLHEEAGMDLIDVSTGGLWKNARIAVFPGYQVPFAAHIKKAVPGLLTGAVGHINSGKQAESYLKEGSADVVLVARELLRNVDLPLEAAQELGVAVKPASQYEMGWVGMMGRRHPW</sequence>
<dbReference type="GO" id="GO:0010181">
    <property type="term" value="F:FMN binding"/>
    <property type="evidence" value="ECO:0007669"/>
    <property type="project" value="InterPro"/>
</dbReference>
<dbReference type="Gene3D" id="3.20.20.70">
    <property type="entry name" value="Aldolase class I"/>
    <property type="match status" value="1"/>
</dbReference>
<dbReference type="Pfam" id="PF00724">
    <property type="entry name" value="Oxidored_FMN"/>
    <property type="match status" value="1"/>
</dbReference>
<dbReference type="FunCoup" id="A0A165J8P6">
    <property type="interactions" value="1"/>
</dbReference>
<evidence type="ECO:0000256" key="2">
    <source>
        <dbReference type="ARBA" id="ARBA00022630"/>
    </source>
</evidence>
<evidence type="ECO:0000256" key="3">
    <source>
        <dbReference type="ARBA" id="ARBA00022643"/>
    </source>
</evidence>
<dbReference type="GO" id="GO:0003959">
    <property type="term" value="F:NADPH dehydrogenase activity"/>
    <property type="evidence" value="ECO:0007669"/>
    <property type="project" value="InterPro"/>
</dbReference>
<dbReference type="SUPFAM" id="SSF51395">
    <property type="entry name" value="FMN-linked oxidoreductases"/>
    <property type="match status" value="1"/>
</dbReference>
<dbReference type="PANTHER" id="PTHR43303">
    <property type="entry name" value="NADPH DEHYDROGENASE C23G7.10C-RELATED"/>
    <property type="match status" value="1"/>
</dbReference>
<reference evidence="7 8" key="1">
    <citation type="journal article" date="2016" name="Mol. Biol. Evol.">
        <title>Comparative Genomics of Early-Diverging Mushroom-Forming Fungi Provides Insights into the Origins of Lignocellulose Decay Capabilities.</title>
        <authorList>
            <person name="Nagy L.G."/>
            <person name="Riley R."/>
            <person name="Tritt A."/>
            <person name="Adam C."/>
            <person name="Daum C."/>
            <person name="Floudas D."/>
            <person name="Sun H."/>
            <person name="Yadav J.S."/>
            <person name="Pangilinan J."/>
            <person name="Larsson K.H."/>
            <person name="Matsuura K."/>
            <person name="Barry K."/>
            <person name="Labutti K."/>
            <person name="Kuo R."/>
            <person name="Ohm R.A."/>
            <person name="Bhattacharya S.S."/>
            <person name="Shirouzu T."/>
            <person name="Yoshinaga Y."/>
            <person name="Martin F.M."/>
            <person name="Grigoriev I.V."/>
            <person name="Hibbett D.S."/>
        </authorList>
    </citation>
    <scope>NUCLEOTIDE SEQUENCE [LARGE SCALE GENOMIC DNA]</scope>
    <source>
        <strain evidence="7 8">HHB12733</strain>
    </source>
</reference>
<dbReference type="EMBL" id="KV423922">
    <property type="protein sequence ID" value="KZT61520.1"/>
    <property type="molecule type" value="Genomic_DNA"/>
</dbReference>
<keyword evidence="8" id="KW-1185">Reference proteome</keyword>
<accession>A0A165J8P6</accession>
<dbReference type="CDD" id="cd02932">
    <property type="entry name" value="OYE_YqiM_FMN"/>
    <property type="match status" value="1"/>
</dbReference>
<dbReference type="OrthoDB" id="72788at2759"/>
<keyword evidence="2" id="KW-0285">Flavoprotein</keyword>